<dbReference type="Proteomes" id="UP001631969">
    <property type="component" value="Unassembled WGS sequence"/>
</dbReference>
<gene>
    <name evidence="1" type="ORF">ACI1P1_16920</name>
</gene>
<evidence type="ECO:0000313" key="2">
    <source>
        <dbReference type="Proteomes" id="UP001631969"/>
    </source>
</evidence>
<evidence type="ECO:0000313" key="1">
    <source>
        <dbReference type="EMBL" id="MFM9329981.1"/>
    </source>
</evidence>
<protein>
    <submittedName>
        <fullName evidence="1">Uncharacterized protein</fullName>
    </submittedName>
</protein>
<comment type="caution">
    <text evidence="1">The sequence shown here is derived from an EMBL/GenBank/DDBJ whole genome shotgun (WGS) entry which is preliminary data.</text>
</comment>
<keyword evidence="2" id="KW-1185">Reference proteome</keyword>
<proteinExistence type="predicted"/>
<dbReference type="EMBL" id="JBJURJ010000011">
    <property type="protein sequence ID" value="MFM9329981.1"/>
    <property type="molecule type" value="Genomic_DNA"/>
</dbReference>
<sequence>MNGVAWIIVVCEIAFWVVIALGLAARYLLRLSKLGMTLLALTPLIDLILLAVTGWDLYHGAQATTAHGIAAVYIGVSIAYGKRMIAWADSRFRYYVAKQGEKPSKLYGYAYSRDYLKGWVLHLLAYAIGCGLLLAMVYMVQDSSRTEALNQIISLWSVVLGIDLVIAVSYLVWPPKAPGEKQSS</sequence>
<name>A0ACC7P0Z2_9BACL</name>
<organism evidence="1 2">
    <name type="scientific">Paenibacillus mesotrionivorans</name>
    <dbReference type="NCBI Taxonomy" id="3160968"/>
    <lineage>
        <taxon>Bacteria</taxon>
        <taxon>Bacillati</taxon>
        <taxon>Bacillota</taxon>
        <taxon>Bacilli</taxon>
        <taxon>Bacillales</taxon>
        <taxon>Paenibacillaceae</taxon>
        <taxon>Paenibacillus</taxon>
    </lineage>
</organism>
<reference evidence="1" key="1">
    <citation type="submission" date="2024-12" db="EMBL/GenBank/DDBJ databases">
        <authorList>
            <person name="Wu N."/>
        </authorList>
    </citation>
    <scope>NUCLEOTIDE SEQUENCE</scope>
    <source>
        <strain evidence="1">P15</strain>
    </source>
</reference>
<accession>A0ACC7P0Z2</accession>